<evidence type="ECO:0000259" key="11">
    <source>
        <dbReference type="Pfam" id="PF00266"/>
    </source>
</evidence>
<comment type="cofactor">
    <cofactor evidence="1">
        <name>pyridoxal 5'-phosphate</name>
        <dbReference type="ChEBI" id="CHEBI:597326"/>
    </cofactor>
</comment>
<evidence type="ECO:0000256" key="3">
    <source>
        <dbReference type="ARBA" id="ARBA00006490"/>
    </source>
</evidence>
<dbReference type="Proteomes" id="UP000537161">
    <property type="component" value="Unassembled WGS sequence"/>
</dbReference>
<dbReference type="InterPro" id="IPR015422">
    <property type="entry name" value="PyrdxlP-dep_Trfase_small"/>
</dbReference>
<protein>
    <recommendedName>
        <fullName evidence="4">Cysteine desulfurase</fullName>
    </recommendedName>
</protein>
<evidence type="ECO:0000256" key="4">
    <source>
        <dbReference type="ARBA" id="ARBA00013558"/>
    </source>
</evidence>
<dbReference type="InterPro" id="IPR015424">
    <property type="entry name" value="PyrdxlP-dep_Trfase"/>
</dbReference>
<sequence length="383" mass="38993">MSINLDAAANTPATPDVIAAIVAALEGGAGNAASAHEFGARSRKILAAARDSVLRLVDGAFEEGVVFTSGCTEANNMVLRSGFAGTLVTTSVEHPSILRAAAQAPSPERVHVLGVDAEGIVDLATLTALAASIQGPLLVSIQAANSETGILQPIDKIAAILAGRSQTLFHSDAAQAFGKVPIDLAEGRGPDVITVSAHKLHGPMGVGAVVAGTRDVPLAPLLFGGDQEHGLRAGTEAVPLIAGFGVACDERASTLAGSVAHMAALRERFEGRLRTAVPDAILLGASAPRLPNIMSIRFPGIDAMALAGQLDVRGVAASQGSACSSQRPEPSHVLTALGLTEAEAFETLRFSVSALNSAAEIDIAADVVAASVSLLRNRSWQLA</sequence>
<comment type="caution">
    <text evidence="12">The sequence shown here is derived from an EMBL/GenBank/DDBJ whole genome shotgun (WGS) entry which is preliminary data.</text>
</comment>
<evidence type="ECO:0000256" key="10">
    <source>
        <dbReference type="ARBA" id="ARBA00050776"/>
    </source>
</evidence>
<dbReference type="InterPro" id="IPR000192">
    <property type="entry name" value="Aminotrans_V_dom"/>
</dbReference>
<dbReference type="Gene3D" id="3.40.640.10">
    <property type="entry name" value="Type I PLP-dependent aspartate aminotransferase-like (Major domain)"/>
    <property type="match status" value="1"/>
</dbReference>
<dbReference type="GO" id="GO:0031071">
    <property type="term" value="F:cysteine desulfurase activity"/>
    <property type="evidence" value="ECO:0007669"/>
    <property type="project" value="UniProtKB-EC"/>
</dbReference>
<gene>
    <name evidence="12" type="ORF">FHR21_003763</name>
</gene>
<evidence type="ECO:0000256" key="6">
    <source>
        <dbReference type="ARBA" id="ARBA00022723"/>
    </source>
</evidence>
<dbReference type="AlphaFoldDB" id="A0A7W9B9J5"/>
<comment type="catalytic activity">
    <reaction evidence="10">
        <text>(sulfur carrier)-H + L-cysteine = (sulfur carrier)-SH + L-alanine</text>
        <dbReference type="Rhea" id="RHEA:43892"/>
        <dbReference type="Rhea" id="RHEA-COMP:14737"/>
        <dbReference type="Rhea" id="RHEA-COMP:14739"/>
        <dbReference type="ChEBI" id="CHEBI:29917"/>
        <dbReference type="ChEBI" id="CHEBI:35235"/>
        <dbReference type="ChEBI" id="CHEBI:57972"/>
        <dbReference type="ChEBI" id="CHEBI:64428"/>
        <dbReference type="EC" id="2.8.1.7"/>
    </reaction>
</comment>
<keyword evidence="8" id="KW-0408">Iron</keyword>
<dbReference type="EMBL" id="JACIJH010000017">
    <property type="protein sequence ID" value="MBB5708379.1"/>
    <property type="molecule type" value="Genomic_DNA"/>
</dbReference>
<dbReference type="GO" id="GO:0051536">
    <property type="term" value="F:iron-sulfur cluster binding"/>
    <property type="evidence" value="ECO:0007669"/>
    <property type="project" value="UniProtKB-KW"/>
</dbReference>
<dbReference type="InterPro" id="IPR015421">
    <property type="entry name" value="PyrdxlP-dep_Trfase_major"/>
</dbReference>
<reference evidence="12 13" key="1">
    <citation type="submission" date="2020-08" db="EMBL/GenBank/DDBJ databases">
        <title>Genomic Encyclopedia of Type Strains, Phase IV (KMG-IV): sequencing the most valuable type-strain genomes for metagenomic binning, comparative biology and taxonomic classification.</title>
        <authorList>
            <person name="Goeker M."/>
        </authorList>
    </citation>
    <scope>NUCLEOTIDE SEQUENCE [LARGE SCALE GENOMIC DNA]</scope>
    <source>
        <strain evidence="12 13">DSM 27163</strain>
    </source>
</reference>
<keyword evidence="5 12" id="KW-0808">Transferase</keyword>
<dbReference type="PIRSF" id="PIRSF005572">
    <property type="entry name" value="NifS"/>
    <property type="match status" value="1"/>
</dbReference>
<dbReference type="PANTHER" id="PTHR11601">
    <property type="entry name" value="CYSTEINE DESULFURYLASE FAMILY MEMBER"/>
    <property type="match status" value="1"/>
</dbReference>
<keyword evidence="7" id="KW-0663">Pyridoxal phosphate</keyword>
<feature type="domain" description="Aminotransferase class V" evidence="11">
    <location>
        <begin position="3"/>
        <end position="362"/>
    </location>
</feature>
<evidence type="ECO:0000313" key="13">
    <source>
        <dbReference type="Proteomes" id="UP000537161"/>
    </source>
</evidence>
<dbReference type="GO" id="GO:0046872">
    <property type="term" value="F:metal ion binding"/>
    <property type="evidence" value="ECO:0007669"/>
    <property type="project" value="UniProtKB-KW"/>
</dbReference>
<evidence type="ECO:0000256" key="1">
    <source>
        <dbReference type="ARBA" id="ARBA00001933"/>
    </source>
</evidence>
<keyword evidence="6" id="KW-0479">Metal-binding</keyword>
<comment type="function">
    <text evidence="2">Catalyzes the removal of elemental sulfur atoms from cysteine to produce alanine. Seems to participate in the biosynthesis of the nitrogenase metalloclusters by providing the inorganic sulfur required for the Fe-S core formation.</text>
</comment>
<organism evidence="12 13">
    <name type="scientific">Sphingopyxis panaciterrulae</name>
    <dbReference type="NCBI Taxonomy" id="462372"/>
    <lineage>
        <taxon>Bacteria</taxon>
        <taxon>Pseudomonadati</taxon>
        <taxon>Pseudomonadota</taxon>
        <taxon>Alphaproteobacteria</taxon>
        <taxon>Sphingomonadales</taxon>
        <taxon>Sphingomonadaceae</taxon>
        <taxon>Sphingopyxis</taxon>
    </lineage>
</organism>
<evidence type="ECO:0000256" key="9">
    <source>
        <dbReference type="ARBA" id="ARBA00023014"/>
    </source>
</evidence>
<evidence type="ECO:0000256" key="7">
    <source>
        <dbReference type="ARBA" id="ARBA00022898"/>
    </source>
</evidence>
<evidence type="ECO:0000256" key="2">
    <source>
        <dbReference type="ARBA" id="ARBA00003120"/>
    </source>
</evidence>
<name>A0A7W9B9J5_9SPHN</name>
<dbReference type="Gene3D" id="1.10.260.50">
    <property type="match status" value="1"/>
</dbReference>
<keyword evidence="13" id="KW-1185">Reference proteome</keyword>
<dbReference type="Gene3D" id="3.90.1150.10">
    <property type="entry name" value="Aspartate Aminotransferase, domain 1"/>
    <property type="match status" value="1"/>
</dbReference>
<dbReference type="SUPFAM" id="SSF53383">
    <property type="entry name" value="PLP-dependent transferases"/>
    <property type="match status" value="1"/>
</dbReference>
<dbReference type="RefSeq" id="WP_184101070.1">
    <property type="nucleotide sequence ID" value="NZ_JACIJH010000017.1"/>
</dbReference>
<comment type="similarity">
    <text evidence="3">Belongs to the class-V pyridoxal-phosphate-dependent aminotransferase family. NifS/IscS subfamily.</text>
</comment>
<evidence type="ECO:0000313" key="12">
    <source>
        <dbReference type="EMBL" id="MBB5708379.1"/>
    </source>
</evidence>
<dbReference type="PANTHER" id="PTHR11601:SF34">
    <property type="entry name" value="CYSTEINE DESULFURASE"/>
    <property type="match status" value="1"/>
</dbReference>
<dbReference type="InterPro" id="IPR016454">
    <property type="entry name" value="Cysteine_dSase"/>
</dbReference>
<accession>A0A7W9B9J5</accession>
<evidence type="ECO:0000256" key="5">
    <source>
        <dbReference type="ARBA" id="ARBA00022679"/>
    </source>
</evidence>
<proteinExistence type="inferred from homology"/>
<dbReference type="Pfam" id="PF00266">
    <property type="entry name" value="Aminotran_5"/>
    <property type="match status" value="1"/>
</dbReference>
<keyword evidence="9" id="KW-0411">Iron-sulfur</keyword>
<evidence type="ECO:0000256" key="8">
    <source>
        <dbReference type="ARBA" id="ARBA00023004"/>
    </source>
</evidence>